<accession>A0A1W1C675</accession>
<organism evidence="1">
    <name type="scientific">hydrothermal vent metagenome</name>
    <dbReference type="NCBI Taxonomy" id="652676"/>
    <lineage>
        <taxon>unclassified sequences</taxon>
        <taxon>metagenomes</taxon>
        <taxon>ecological metagenomes</taxon>
    </lineage>
</organism>
<name>A0A1W1C675_9ZZZZ</name>
<dbReference type="AlphaFoldDB" id="A0A1W1C675"/>
<gene>
    <name evidence="1" type="ORF">MNB_SM-5-1516</name>
</gene>
<dbReference type="EMBL" id="FPHH01000062">
    <property type="protein sequence ID" value="SFV61360.1"/>
    <property type="molecule type" value="Genomic_DNA"/>
</dbReference>
<proteinExistence type="predicted"/>
<sequence length="123" mass="14523">MAASKKVIENSNRLRYVRALQRFQKSMLSYLANSQTPTKEQYDKKVANGLKLLNRVEEIQIYKGELQDLQALVKKIIAYRDSQTEIETIKEDILYSANQLEKSKNAKRYKKDKHSHAKFKEWE</sequence>
<evidence type="ECO:0000313" key="1">
    <source>
        <dbReference type="EMBL" id="SFV61360.1"/>
    </source>
</evidence>
<protein>
    <submittedName>
        <fullName evidence="1">Uncharacterized protein</fullName>
    </submittedName>
</protein>
<reference evidence="1" key="1">
    <citation type="submission" date="2016-10" db="EMBL/GenBank/DDBJ databases">
        <authorList>
            <person name="de Groot N.N."/>
        </authorList>
    </citation>
    <scope>NUCLEOTIDE SEQUENCE</scope>
</reference>